<dbReference type="InterPro" id="IPR010982">
    <property type="entry name" value="Lambda_DNA-bd_dom_sf"/>
</dbReference>
<evidence type="ECO:0000259" key="1">
    <source>
        <dbReference type="PROSITE" id="PS50943"/>
    </source>
</evidence>
<dbReference type="SMART" id="SM00530">
    <property type="entry name" value="HTH_XRE"/>
    <property type="match status" value="1"/>
</dbReference>
<accession>A0A1T5JDI2</accession>
<sequence>MRYNLKNRRKKLGLTHMEISKKVGIARSTYTNIEIGTKNPSFLVAIKIKDVLKVKDDNIFLNINDP</sequence>
<name>A0A1T5JDI2_9FIRM</name>
<dbReference type="CDD" id="cd00093">
    <property type="entry name" value="HTH_XRE"/>
    <property type="match status" value="1"/>
</dbReference>
<organism evidence="2 3">
    <name type="scientific">Maledivibacter halophilus</name>
    <dbReference type="NCBI Taxonomy" id="36842"/>
    <lineage>
        <taxon>Bacteria</taxon>
        <taxon>Bacillati</taxon>
        <taxon>Bacillota</taxon>
        <taxon>Clostridia</taxon>
        <taxon>Peptostreptococcales</taxon>
        <taxon>Caminicellaceae</taxon>
        <taxon>Maledivibacter</taxon>
    </lineage>
</organism>
<proteinExistence type="predicted"/>
<dbReference type="PROSITE" id="PS50943">
    <property type="entry name" value="HTH_CROC1"/>
    <property type="match status" value="1"/>
</dbReference>
<dbReference type="Pfam" id="PF01381">
    <property type="entry name" value="HTH_3"/>
    <property type="match status" value="1"/>
</dbReference>
<dbReference type="EMBL" id="FUZT01000002">
    <property type="protein sequence ID" value="SKC49455.1"/>
    <property type="molecule type" value="Genomic_DNA"/>
</dbReference>
<evidence type="ECO:0000313" key="2">
    <source>
        <dbReference type="EMBL" id="SKC49455.1"/>
    </source>
</evidence>
<keyword evidence="3" id="KW-1185">Reference proteome</keyword>
<reference evidence="3" key="1">
    <citation type="submission" date="2017-02" db="EMBL/GenBank/DDBJ databases">
        <authorList>
            <person name="Varghese N."/>
            <person name="Submissions S."/>
        </authorList>
    </citation>
    <scope>NUCLEOTIDE SEQUENCE [LARGE SCALE GENOMIC DNA]</scope>
    <source>
        <strain evidence="3">M1</strain>
    </source>
</reference>
<dbReference type="AlphaFoldDB" id="A0A1T5JDI2"/>
<feature type="domain" description="HTH cro/C1-type" evidence="1">
    <location>
        <begin position="5"/>
        <end position="59"/>
    </location>
</feature>
<gene>
    <name evidence="2" type="ORF">SAMN02194393_01114</name>
</gene>
<dbReference type="OrthoDB" id="48775at2"/>
<dbReference type="InterPro" id="IPR001387">
    <property type="entry name" value="Cro/C1-type_HTH"/>
</dbReference>
<evidence type="ECO:0000313" key="3">
    <source>
        <dbReference type="Proteomes" id="UP000190285"/>
    </source>
</evidence>
<dbReference type="RefSeq" id="WP_079489945.1">
    <property type="nucleotide sequence ID" value="NZ_FUZT01000002.1"/>
</dbReference>
<protein>
    <submittedName>
        <fullName evidence="2">Putative transcriptional regulator</fullName>
    </submittedName>
</protein>
<dbReference type="Proteomes" id="UP000190285">
    <property type="component" value="Unassembled WGS sequence"/>
</dbReference>
<dbReference type="STRING" id="36842.SAMN02194393_01114"/>
<dbReference type="SUPFAM" id="SSF47413">
    <property type="entry name" value="lambda repressor-like DNA-binding domains"/>
    <property type="match status" value="1"/>
</dbReference>
<dbReference type="GO" id="GO:0003677">
    <property type="term" value="F:DNA binding"/>
    <property type="evidence" value="ECO:0007669"/>
    <property type="project" value="InterPro"/>
</dbReference>
<dbReference type="Gene3D" id="1.10.260.40">
    <property type="entry name" value="lambda repressor-like DNA-binding domains"/>
    <property type="match status" value="1"/>
</dbReference>